<feature type="transmembrane region" description="Helical" evidence="6">
    <location>
        <begin position="175"/>
        <end position="193"/>
    </location>
</feature>
<feature type="transmembrane region" description="Helical" evidence="6">
    <location>
        <begin position="31"/>
        <end position="49"/>
    </location>
</feature>
<keyword evidence="9" id="KW-1185">Reference proteome</keyword>
<gene>
    <name evidence="8" type="ORF">NCTC13335_00923</name>
</gene>
<dbReference type="InterPro" id="IPR037185">
    <property type="entry name" value="EmrE-like"/>
</dbReference>
<evidence type="ECO:0000256" key="4">
    <source>
        <dbReference type="ARBA" id="ARBA00022989"/>
    </source>
</evidence>
<comment type="subcellular location">
    <subcellularLocation>
        <location evidence="1">Cell membrane</location>
        <topology evidence="1">Multi-pass membrane protein</topology>
    </subcellularLocation>
</comment>
<keyword evidence="3 6" id="KW-0812">Transmembrane</keyword>
<evidence type="ECO:0000256" key="5">
    <source>
        <dbReference type="ARBA" id="ARBA00023136"/>
    </source>
</evidence>
<feature type="transmembrane region" description="Helical" evidence="6">
    <location>
        <begin position="263"/>
        <end position="282"/>
    </location>
</feature>
<feature type="domain" description="EamA" evidence="7">
    <location>
        <begin position="2"/>
        <end position="130"/>
    </location>
</feature>
<feature type="transmembrane region" description="Helical" evidence="6">
    <location>
        <begin position="205"/>
        <end position="226"/>
    </location>
</feature>
<dbReference type="InterPro" id="IPR051258">
    <property type="entry name" value="Diverse_Substrate_Transporter"/>
</dbReference>
<feature type="transmembrane region" description="Helical" evidence="6">
    <location>
        <begin position="238"/>
        <end position="257"/>
    </location>
</feature>
<accession>A0A377IY69</accession>
<name>A0A377IY69_9PAST</name>
<evidence type="ECO:0000313" key="8">
    <source>
        <dbReference type="EMBL" id="STO93059.1"/>
    </source>
</evidence>
<dbReference type="AlphaFoldDB" id="A0A377IY69"/>
<evidence type="ECO:0000259" key="7">
    <source>
        <dbReference type="Pfam" id="PF00892"/>
    </source>
</evidence>
<dbReference type="RefSeq" id="WP_115002987.1">
    <property type="nucleotide sequence ID" value="NZ_UGHS01000004.1"/>
</dbReference>
<feature type="transmembrane region" description="Helical" evidence="6">
    <location>
        <begin position="61"/>
        <end position="79"/>
    </location>
</feature>
<feature type="transmembrane region" description="Helical" evidence="6">
    <location>
        <begin position="143"/>
        <end position="163"/>
    </location>
</feature>
<dbReference type="Pfam" id="PF00892">
    <property type="entry name" value="EamA"/>
    <property type="match status" value="2"/>
</dbReference>
<dbReference type="InterPro" id="IPR000620">
    <property type="entry name" value="EamA_dom"/>
</dbReference>
<dbReference type="PANTHER" id="PTHR42920">
    <property type="entry name" value="OS03G0707200 PROTEIN-RELATED"/>
    <property type="match status" value="1"/>
</dbReference>
<evidence type="ECO:0000256" key="1">
    <source>
        <dbReference type="ARBA" id="ARBA00004651"/>
    </source>
</evidence>
<dbReference type="SUPFAM" id="SSF103481">
    <property type="entry name" value="Multidrug resistance efflux transporter EmrE"/>
    <property type="match status" value="2"/>
</dbReference>
<protein>
    <submittedName>
        <fullName evidence="8">Sodium/panthothenate symporter</fullName>
    </submittedName>
</protein>
<reference evidence="8 9" key="1">
    <citation type="submission" date="2018-06" db="EMBL/GenBank/DDBJ databases">
        <authorList>
            <consortium name="Pathogen Informatics"/>
            <person name="Doyle S."/>
        </authorList>
    </citation>
    <scope>NUCLEOTIDE SEQUENCE [LARGE SCALE GENOMIC DNA]</scope>
    <source>
        <strain evidence="8 9">NCTC13335</strain>
    </source>
</reference>
<dbReference type="OrthoDB" id="9804865at2"/>
<keyword evidence="2" id="KW-1003">Cell membrane</keyword>
<feature type="transmembrane region" description="Helical" evidence="6">
    <location>
        <begin position="85"/>
        <end position="106"/>
    </location>
</feature>
<proteinExistence type="predicted"/>
<dbReference type="GO" id="GO:0005886">
    <property type="term" value="C:plasma membrane"/>
    <property type="evidence" value="ECO:0007669"/>
    <property type="project" value="UniProtKB-SubCell"/>
</dbReference>
<dbReference type="PANTHER" id="PTHR42920:SF24">
    <property type="entry name" value="AROMATIC AMINO ACID EXPORTER YDDG"/>
    <property type="match status" value="1"/>
</dbReference>
<feature type="domain" description="EamA" evidence="7">
    <location>
        <begin position="145"/>
        <end position="279"/>
    </location>
</feature>
<dbReference type="EMBL" id="UGHS01000004">
    <property type="protein sequence ID" value="STO93059.1"/>
    <property type="molecule type" value="Genomic_DNA"/>
</dbReference>
<sequence length="289" mass="31972">MIYQILALFIWSSAFVAAKFVFVMLDPVLMIQARLLIATLIVLPLFLRRWKGVSGEMRKQLWWLAFLNYTATFLLQFIGLKYTSAASASTMLGLEPLCVIFIGHLFFQDKAKWFHWLCGLLAFIGVGVLIIGGQDNSGHSEINVFGCLLVLAASIVFAASLRWTKKVIASVGTEAYTSITIMLGTIATIPFTLLLTESWHIEFNWLGFFGLLYLGIACSWFAFWLWNKGLNSVDAKISGILVALEPIFGSLLAVLLLGEQLSWLSSLGIVLIIASTIGASLLPKLLKKN</sequence>
<evidence type="ECO:0000256" key="3">
    <source>
        <dbReference type="ARBA" id="ARBA00022692"/>
    </source>
</evidence>
<evidence type="ECO:0000313" key="9">
    <source>
        <dbReference type="Proteomes" id="UP000255264"/>
    </source>
</evidence>
<keyword evidence="4 6" id="KW-1133">Transmembrane helix</keyword>
<feature type="transmembrane region" description="Helical" evidence="6">
    <location>
        <begin position="5"/>
        <end position="25"/>
    </location>
</feature>
<evidence type="ECO:0000256" key="6">
    <source>
        <dbReference type="SAM" id="Phobius"/>
    </source>
</evidence>
<evidence type="ECO:0000256" key="2">
    <source>
        <dbReference type="ARBA" id="ARBA00022475"/>
    </source>
</evidence>
<keyword evidence="5 6" id="KW-0472">Membrane</keyword>
<dbReference type="Gene3D" id="1.10.3730.20">
    <property type="match status" value="2"/>
</dbReference>
<dbReference type="Proteomes" id="UP000255264">
    <property type="component" value="Unassembled WGS sequence"/>
</dbReference>
<organism evidence="8 9">
    <name type="scientific">Haemophilus pittmaniae</name>
    <dbReference type="NCBI Taxonomy" id="249188"/>
    <lineage>
        <taxon>Bacteria</taxon>
        <taxon>Pseudomonadati</taxon>
        <taxon>Pseudomonadota</taxon>
        <taxon>Gammaproteobacteria</taxon>
        <taxon>Pasteurellales</taxon>
        <taxon>Pasteurellaceae</taxon>
        <taxon>Haemophilus</taxon>
    </lineage>
</organism>
<feature type="transmembrane region" description="Helical" evidence="6">
    <location>
        <begin position="113"/>
        <end position="131"/>
    </location>
</feature>